<protein>
    <submittedName>
        <fullName evidence="1">Phage tail protein</fullName>
    </submittedName>
</protein>
<proteinExistence type="predicted"/>
<keyword evidence="2" id="KW-1185">Reference proteome</keyword>
<evidence type="ECO:0000313" key="1">
    <source>
        <dbReference type="EMBL" id="MBM0749002.1"/>
    </source>
</evidence>
<organism evidence="1 2">
    <name type="scientific">Pantoea eucrina</name>
    <dbReference type="NCBI Taxonomy" id="472693"/>
    <lineage>
        <taxon>Bacteria</taxon>
        <taxon>Pseudomonadati</taxon>
        <taxon>Pseudomonadota</taxon>
        <taxon>Gammaproteobacteria</taxon>
        <taxon>Enterobacterales</taxon>
        <taxon>Erwiniaceae</taxon>
        <taxon>Pantoea</taxon>
    </lineage>
</organism>
<sequence>MNKIPFAVGQAAGVGISEVNADATTSVTSGGASVFAGLVISRRGKIGSVLRVTADNFQAVLGAPIHPRSGAAFEPLRHVATAVNGGDGYVVRVPAPGMKIPALSLTADTTMQELSVVATNFAPGTDPVLAAGAAAMIYIEDGDASADRTLSMEADKTAPGFYILTLKQVDAAGGETELESHQISFNPDATSDMGSPAFLPTALENGSTRLRAVVADDVETQMLQITEGFEDMQFSGGTDGDLSAIETADYSKALTVLRKSMFTWTAVLSLGCYDPTILAALVKLAEDTRTDMFYDIHGAQLSAAAIAEAQSHSFGGSHQAARYYWPYTARDAFTGTNVSWGISCDAFVAKAKGVALVSDVGGWHYAPAGVSRAIIGRQNIKPIPSLDEIDREAFVNARINPVSLDKNGNMYIDDSLTTFAKNNYLRLQHISSLMNAIARSFYDVAEALKHEPDGITFKGLTDGLKDVLERFVAAEALVKPRDATQGTEPFVIAVVQKDIDLWEATWSVCPTGSSRRIVGKPTLLR</sequence>
<name>A0ABS1Z9D6_9GAMM</name>
<gene>
    <name evidence="1" type="ORF">JJB79_16555</name>
</gene>
<comment type="caution">
    <text evidence="1">The sequence shown here is derived from an EMBL/GenBank/DDBJ whole genome shotgun (WGS) entry which is preliminary data.</text>
</comment>
<dbReference type="Proteomes" id="UP000809137">
    <property type="component" value="Unassembled WGS sequence"/>
</dbReference>
<dbReference type="RefSeq" id="WP_040113248.1">
    <property type="nucleotide sequence ID" value="NZ_JAFCXS010000015.1"/>
</dbReference>
<reference evidence="1 2" key="1">
    <citation type="submission" date="2021-01" db="EMBL/GenBank/DDBJ databases">
        <title>Complete genome sequence of Pantoea eucrina OB49, a heavy metal tolerant bacterium with PGPR potential isolated from wheat in Algeria.</title>
        <authorList>
            <person name="Lekired A."/>
            <person name="Ouzari I.H."/>
        </authorList>
    </citation>
    <scope>NUCLEOTIDE SEQUENCE [LARGE SCALE GENOMIC DNA]</scope>
    <source>
        <strain evidence="1 2">OB49</strain>
    </source>
</reference>
<accession>A0ABS1Z9D6</accession>
<evidence type="ECO:0000313" key="2">
    <source>
        <dbReference type="Proteomes" id="UP000809137"/>
    </source>
</evidence>
<dbReference type="EMBL" id="JAFCXS010000015">
    <property type="protein sequence ID" value="MBM0749002.1"/>
    <property type="molecule type" value="Genomic_DNA"/>
</dbReference>